<evidence type="ECO:0000256" key="1">
    <source>
        <dbReference type="SAM" id="MobiDB-lite"/>
    </source>
</evidence>
<dbReference type="EMBL" id="JAHXZJ010002237">
    <property type="protein sequence ID" value="KAH0547182.1"/>
    <property type="molecule type" value="Genomic_DNA"/>
</dbReference>
<evidence type="ECO:0000313" key="2">
    <source>
        <dbReference type="EMBL" id="KAH0547182.1"/>
    </source>
</evidence>
<reference evidence="2 3" key="1">
    <citation type="journal article" date="2021" name="J. Hered.">
        <title>A chromosome-level genome assembly of the parasitoid wasp, Cotesia glomerata (Hymenoptera: Braconidae).</title>
        <authorList>
            <person name="Pinto B.J."/>
            <person name="Weis J.J."/>
            <person name="Gamble T."/>
            <person name="Ode P.J."/>
            <person name="Paul R."/>
            <person name="Zaspel J.M."/>
        </authorList>
    </citation>
    <scope>NUCLEOTIDE SEQUENCE [LARGE SCALE GENOMIC DNA]</scope>
    <source>
        <strain evidence="2">CgM1</strain>
    </source>
</reference>
<accession>A0AAV7HSY1</accession>
<keyword evidence="3" id="KW-1185">Reference proteome</keyword>
<organism evidence="2 3">
    <name type="scientific">Cotesia glomerata</name>
    <name type="common">Lepidopteran parasitic wasp</name>
    <name type="synonym">Apanteles glomeratus</name>
    <dbReference type="NCBI Taxonomy" id="32391"/>
    <lineage>
        <taxon>Eukaryota</taxon>
        <taxon>Metazoa</taxon>
        <taxon>Ecdysozoa</taxon>
        <taxon>Arthropoda</taxon>
        <taxon>Hexapoda</taxon>
        <taxon>Insecta</taxon>
        <taxon>Pterygota</taxon>
        <taxon>Neoptera</taxon>
        <taxon>Endopterygota</taxon>
        <taxon>Hymenoptera</taxon>
        <taxon>Apocrita</taxon>
        <taxon>Ichneumonoidea</taxon>
        <taxon>Braconidae</taxon>
        <taxon>Microgastrinae</taxon>
        <taxon>Cotesia</taxon>
    </lineage>
</organism>
<proteinExistence type="predicted"/>
<name>A0AAV7HSY1_COTGL</name>
<evidence type="ECO:0000313" key="3">
    <source>
        <dbReference type="Proteomes" id="UP000826195"/>
    </source>
</evidence>
<dbReference type="Proteomes" id="UP000826195">
    <property type="component" value="Unassembled WGS sequence"/>
</dbReference>
<comment type="caution">
    <text evidence="2">The sequence shown here is derived from an EMBL/GenBank/DDBJ whole genome shotgun (WGS) entry which is preliminary data.</text>
</comment>
<feature type="region of interest" description="Disordered" evidence="1">
    <location>
        <begin position="68"/>
        <end position="89"/>
    </location>
</feature>
<protein>
    <submittedName>
        <fullName evidence="2">Uncharacterized protein</fullName>
    </submittedName>
</protein>
<gene>
    <name evidence="2" type="ORF">KQX54_017407</name>
</gene>
<sequence length="151" mass="16790">MLVENFLLFPSPFLSVGSVCGTFNQSEAIDSTGYYWGFPVGLVFFPIRRILSIEIMNSPKQDFIITLRPGPRRTSSGRANPGRLSPSLSNVGRKAALGAPIPNMAPVQPRRSEAQVWPNSELYVTSVFLRRHAPSTPAWSRSRTPKISFRL</sequence>
<dbReference type="AlphaFoldDB" id="A0AAV7HSY1"/>